<feature type="compositionally biased region" description="Basic and acidic residues" evidence="1">
    <location>
        <begin position="178"/>
        <end position="189"/>
    </location>
</feature>
<gene>
    <name evidence="2" type="ORF">PAHAL_9G429400</name>
</gene>
<sequence>MAAVCTVTPAATFSRAGCARERSAWNSKKPGRASASESWTKDKLAARTSSSVPGRASLSDNWIRDKAERKEIGVKRMGRSPSRKISPVRAKRTLSRAPSLEVKRSEKKAKPEEDAEQVVVDKLVTRASSTVPGSPSDDWTRDKIRREEIGVEHVGRSPSREIGPVRAKRTLSRAPSVEVERSEKKAKPEEDAEPAVVEYYAGPAFMKAPHPSELPWPTFPMFVKSPSPIELPIPKFLKTKTSRAAMPIMN</sequence>
<dbReference type="AlphaFoldDB" id="A0A2S3IPP7"/>
<proteinExistence type="predicted"/>
<evidence type="ECO:0000313" key="2">
    <source>
        <dbReference type="EMBL" id="PAN49145.1"/>
    </source>
</evidence>
<dbReference type="Gramene" id="PAN49145">
    <property type="protein sequence ID" value="PAN49145"/>
    <property type="gene ID" value="PAHAL_9G429400"/>
</dbReference>
<dbReference type="EMBL" id="CM008054">
    <property type="protein sequence ID" value="PAN49145.1"/>
    <property type="molecule type" value="Genomic_DNA"/>
</dbReference>
<dbReference type="PANTHER" id="PTHR35361">
    <property type="entry name" value="OS08G0443700 PROTEIN"/>
    <property type="match status" value="1"/>
</dbReference>
<feature type="compositionally biased region" description="Basic and acidic residues" evidence="1">
    <location>
        <begin position="62"/>
        <end position="74"/>
    </location>
</feature>
<feature type="region of interest" description="Disordered" evidence="1">
    <location>
        <begin position="16"/>
        <end position="193"/>
    </location>
</feature>
<accession>A0A2S3IPP7</accession>
<reference evidence="2" key="1">
    <citation type="submission" date="2018-04" db="EMBL/GenBank/DDBJ databases">
        <title>WGS assembly of Panicum hallii.</title>
        <authorList>
            <person name="Lovell J."/>
            <person name="Jenkins J."/>
            <person name="Lowry D."/>
            <person name="Mamidi S."/>
            <person name="Sreedasyam A."/>
            <person name="Weng X."/>
            <person name="Barry K."/>
            <person name="Bonette J."/>
            <person name="Campitelli B."/>
            <person name="Daum C."/>
            <person name="Gordon S."/>
            <person name="Gould B."/>
            <person name="Lipzen A."/>
            <person name="Macqueen A."/>
            <person name="Palacio-Mejia J."/>
            <person name="Plott C."/>
            <person name="Shakirov E."/>
            <person name="Shu S."/>
            <person name="Yoshinaga Y."/>
            <person name="Zane M."/>
            <person name="Rokhsar D."/>
            <person name="Grimwood J."/>
            <person name="Schmutz J."/>
            <person name="Juenger T."/>
        </authorList>
    </citation>
    <scope>NUCLEOTIDE SEQUENCE [LARGE SCALE GENOMIC DNA]</scope>
    <source>
        <strain evidence="2">FIL2</strain>
    </source>
</reference>
<organism evidence="2">
    <name type="scientific">Panicum hallii</name>
    <dbReference type="NCBI Taxonomy" id="206008"/>
    <lineage>
        <taxon>Eukaryota</taxon>
        <taxon>Viridiplantae</taxon>
        <taxon>Streptophyta</taxon>
        <taxon>Embryophyta</taxon>
        <taxon>Tracheophyta</taxon>
        <taxon>Spermatophyta</taxon>
        <taxon>Magnoliopsida</taxon>
        <taxon>Liliopsida</taxon>
        <taxon>Poales</taxon>
        <taxon>Poaceae</taxon>
        <taxon>PACMAD clade</taxon>
        <taxon>Panicoideae</taxon>
        <taxon>Panicodae</taxon>
        <taxon>Paniceae</taxon>
        <taxon>Panicinae</taxon>
        <taxon>Panicum</taxon>
        <taxon>Panicum sect. Panicum</taxon>
    </lineage>
</organism>
<feature type="compositionally biased region" description="Basic and acidic residues" evidence="1">
    <location>
        <begin position="138"/>
        <end position="159"/>
    </location>
</feature>
<feature type="compositionally biased region" description="Basic and acidic residues" evidence="1">
    <location>
        <begin position="101"/>
        <end position="112"/>
    </location>
</feature>
<protein>
    <submittedName>
        <fullName evidence="2">Uncharacterized protein</fullName>
    </submittedName>
</protein>
<dbReference type="PANTHER" id="PTHR35361:SF2">
    <property type="match status" value="1"/>
</dbReference>
<name>A0A2S3IPP7_9POAL</name>
<dbReference type="Proteomes" id="UP000243499">
    <property type="component" value="Chromosome 9"/>
</dbReference>
<evidence type="ECO:0000256" key="1">
    <source>
        <dbReference type="SAM" id="MobiDB-lite"/>
    </source>
</evidence>